<evidence type="ECO:0000313" key="2">
    <source>
        <dbReference type="EMBL" id="OZJ01807.1"/>
    </source>
</evidence>
<name>A0A261XTV4_9FUNG</name>
<feature type="compositionally biased region" description="Polar residues" evidence="1">
    <location>
        <begin position="1"/>
        <end position="14"/>
    </location>
</feature>
<organism evidence="2 3">
    <name type="scientific">Bifiguratus adelaidae</name>
    <dbReference type="NCBI Taxonomy" id="1938954"/>
    <lineage>
        <taxon>Eukaryota</taxon>
        <taxon>Fungi</taxon>
        <taxon>Fungi incertae sedis</taxon>
        <taxon>Mucoromycota</taxon>
        <taxon>Mucoromycotina</taxon>
        <taxon>Endogonomycetes</taxon>
        <taxon>Endogonales</taxon>
        <taxon>Endogonales incertae sedis</taxon>
        <taxon>Bifiguratus</taxon>
    </lineage>
</organism>
<dbReference type="Proteomes" id="UP000242875">
    <property type="component" value="Unassembled WGS sequence"/>
</dbReference>
<dbReference type="EMBL" id="MVBO01000234">
    <property type="protein sequence ID" value="OZJ01807.1"/>
    <property type="molecule type" value="Genomic_DNA"/>
</dbReference>
<feature type="region of interest" description="Disordered" evidence="1">
    <location>
        <begin position="1"/>
        <end position="81"/>
    </location>
</feature>
<dbReference type="AlphaFoldDB" id="A0A261XTV4"/>
<feature type="compositionally biased region" description="Polar residues" evidence="1">
    <location>
        <begin position="61"/>
        <end position="81"/>
    </location>
</feature>
<gene>
    <name evidence="2" type="ORF">BZG36_05172</name>
</gene>
<comment type="caution">
    <text evidence="2">The sequence shown here is derived from an EMBL/GenBank/DDBJ whole genome shotgun (WGS) entry which is preliminary data.</text>
</comment>
<reference evidence="2 3" key="1">
    <citation type="journal article" date="2017" name="Mycologia">
        <title>Bifiguratus adelaidae, gen. et sp. nov., a new member of Mucoromycotina in endophytic and soil-dwelling habitats.</title>
        <authorList>
            <person name="Torres-Cruz T.J."/>
            <person name="Billingsley Tobias T.L."/>
            <person name="Almatruk M."/>
            <person name="Hesse C."/>
            <person name="Kuske C.R."/>
            <person name="Desiro A."/>
            <person name="Benucci G.M."/>
            <person name="Bonito G."/>
            <person name="Stajich J.E."/>
            <person name="Dunlap C."/>
            <person name="Arnold A.E."/>
            <person name="Porras-Alfaro A."/>
        </authorList>
    </citation>
    <scope>NUCLEOTIDE SEQUENCE [LARGE SCALE GENOMIC DNA]</scope>
    <source>
        <strain evidence="2 3">AZ0501</strain>
    </source>
</reference>
<evidence type="ECO:0000313" key="3">
    <source>
        <dbReference type="Proteomes" id="UP000242875"/>
    </source>
</evidence>
<feature type="compositionally biased region" description="Polar residues" evidence="1">
    <location>
        <begin position="22"/>
        <end position="32"/>
    </location>
</feature>
<feature type="non-terminal residue" evidence="2">
    <location>
        <position position="1"/>
    </location>
</feature>
<sequence>AIRGSNAGSSTSGSPRLARSASVRTVVTSPSSEDVKPISGVSRSASVKSLGGRPRKRDSKNSLPGQSPTQETSSTIVTPES</sequence>
<evidence type="ECO:0000256" key="1">
    <source>
        <dbReference type="SAM" id="MobiDB-lite"/>
    </source>
</evidence>
<protein>
    <submittedName>
        <fullName evidence="2">Uncharacterized protein</fullName>
    </submittedName>
</protein>
<accession>A0A261XTV4</accession>
<proteinExistence type="predicted"/>
<keyword evidence="3" id="KW-1185">Reference proteome</keyword>